<dbReference type="InterPro" id="IPR011598">
    <property type="entry name" value="bHLH_dom"/>
</dbReference>
<dbReference type="OrthoDB" id="1931098at2759"/>
<evidence type="ECO:0000256" key="6">
    <source>
        <dbReference type="SAM" id="Coils"/>
    </source>
</evidence>
<dbReference type="PANTHER" id="PTHR47075:SF9">
    <property type="entry name" value="TRANSCRIPTION FACTOR BHLH47"/>
    <property type="match status" value="1"/>
</dbReference>
<reference evidence="9 10" key="1">
    <citation type="submission" date="2019-07" db="EMBL/GenBank/DDBJ databases">
        <title>De Novo Assembly of kiwifruit Actinidia rufa.</title>
        <authorList>
            <person name="Sugita-Konishi S."/>
            <person name="Sato K."/>
            <person name="Mori E."/>
            <person name="Abe Y."/>
            <person name="Kisaki G."/>
            <person name="Hamano K."/>
            <person name="Suezawa K."/>
            <person name="Otani M."/>
            <person name="Fukuda T."/>
            <person name="Manabe T."/>
            <person name="Gomi K."/>
            <person name="Tabuchi M."/>
            <person name="Akimitsu K."/>
            <person name="Kataoka I."/>
        </authorList>
    </citation>
    <scope>NUCLEOTIDE SEQUENCE [LARGE SCALE GENOMIC DNA]</scope>
    <source>
        <strain evidence="10">cv. Fuchu</strain>
    </source>
</reference>
<evidence type="ECO:0000256" key="1">
    <source>
        <dbReference type="ARBA" id="ARBA00004123"/>
    </source>
</evidence>
<feature type="domain" description="BHLH" evidence="8">
    <location>
        <begin position="66"/>
        <end position="116"/>
    </location>
</feature>
<feature type="compositionally biased region" description="Polar residues" evidence="7">
    <location>
        <begin position="247"/>
        <end position="277"/>
    </location>
</feature>
<keyword evidence="6" id="KW-0175">Coiled coil</keyword>
<keyword evidence="10" id="KW-1185">Reference proteome</keyword>
<organism evidence="9 10">
    <name type="scientific">Actinidia rufa</name>
    <dbReference type="NCBI Taxonomy" id="165716"/>
    <lineage>
        <taxon>Eukaryota</taxon>
        <taxon>Viridiplantae</taxon>
        <taxon>Streptophyta</taxon>
        <taxon>Embryophyta</taxon>
        <taxon>Tracheophyta</taxon>
        <taxon>Spermatophyta</taxon>
        <taxon>Magnoliopsida</taxon>
        <taxon>eudicotyledons</taxon>
        <taxon>Gunneridae</taxon>
        <taxon>Pentapetalae</taxon>
        <taxon>asterids</taxon>
        <taxon>Ericales</taxon>
        <taxon>Actinidiaceae</taxon>
        <taxon>Actinidia</taxon>
    </lineage>
</organism>
<comment type="caution">
    <text evidence="9">The sequence shown here is derived from an EMBL/GenBank/DDBJ whole genome shotgun (WGS) entry which is preliminary data.</text>
</comment>
<accession>A0A7J0EEL4</accession>
<dbReference type="Gene3D" id="4.10.280.10">
    <property type="entry name" value="Helix-loop-helix DNA-binding domain"/>
    <property type="match status" value="1"/>
</dbReference>
<dbReference type="GO" id="GO:0005634">
    <property type="term" value="C:nucleus"/>
    <property type="evidence" value="ECO:0007669"/>
    <property type="project" value="UniProtKB-SubCell"/>
</dbReference>
<evidence type="ECO:0000256" key="3">
    <source>
        <dbReference type="ARBA" id="ARBA00023125"/>
    </source>
</evidence>
<dbReference type="AlphaFoldDB" id="A0A7J0EEL4"/>
<dbReference type="PROSITE" id="PS50888">
    <property type="entry name" value="BHLH"/>
    <property type="match status" value="1"/>
</dbReference>
<dbReference type="PANTHER" id="PTHR47075">
    <property type="entry name" value="TRANSCRIPTION FACTOR BHLH47"/>
    <property type="match status" value="1"/>
</dbReference>
<protein>
    <submittedName>
        <fullName evidence="9">Basic helix-loop-helix (BHLH) DNA-binding superfamily protein</fullName>
    </submittedName>
</protein>
<dbReference type="InterPro" id="IPR057075">
    <property type="entry name" value="bHLH_IRO3"/>
</dbReference>
<evidence type="ECO:0000313" key="9">
    <source>
        <dbReference type="EMBL" id="GFY84938.1"/>
    </source>
</evidence>
<feature type="region of interest" description="Disordered" evidence="7">
    <location>
        <begin position="222"/>
        <end position="277"/>
    </location>
</feature>
<evidence type="ECO:0000256" key="2">
    <source>
        <dbReference type="ARBA" id="ARBA00023015"/>
    </source>
</evidence>
<keyword evidence="2" id="KW-0805">Transcription regulation</keyword>
<sequence>MVSEAPGSLTDDINVVTEKPAVISGECTCYYECICPSCYCLFHGFERYSCCSRRSSRSKDNPVKIPKKIHKAEREKLKRDDLNVLFLELSNTLEPAHQNNGKASLLSNATRLLRDLLCQVDALKKENTSLLSESHYVISEKAELREEKSALQAQIEDLKIEIQERIHSKYAWKLDHSQTQHKTASQLQEDHLVMPVYDQASQPAPVLGPLFVVPFHHHDLPVHRESDTSDPASKVPSNISRPHARYPSSSDAWPSQILAKQSETTQMGQRTSSGTSS</sequence>
<evidence type="ECO:0000256" key="4">
    <source>
        <dbReference type="ARBA" id="ARBA00023163"/>
    </source>
</evidence>
<evidence type="ECO:0000256" key="7">
    <source>
        <dbReference type="SAM" id="MobiDB-lite"/>
    </source>
</evidence>
<name>A0A7J0EEL4_9ERIC</name>
<dbReference type="EMBL" id="BJWL01000003">
    <property type="protein sequence ID" value="GFY84938.1"/>
    <property type="molecule type" value="Genomic_DNA"/>
</dbReference>
<dbReference type="GO" id="GO:0046983">
    <property type="term" value="F:protein dimerization activity"/>
    <property type="evidence" value="ECO:0007669"/>
    <property type="project" value="InterPro"/>
</dbReference>
<dbReference type="GO" id="GO:0003677">
    <property type="term" value="F:DNA binding"/>
    <property type="evidence" value="ECO:0007669"/>
    <property type="project" value="UniProtKB-KW"/>
</dbReference>
<gene>
    <name evidence="9" type="ORF">Acr_03g0017120</name>
</gene>
<dbReference type="Pfam" id="PF23177">
    <property type="entry name" value="bHLH_IRO3"/>
    <property type="match status" value="1"/>
</dbReference>
<dbReference type="Proteomes" id="UP000585474">
    <property type="component" value="Unassembled WGS sequence"/>
</dbReference>
<evidence type="ECO:0000259" key="8">
    <source>
        <dbReference type="PROSITE" id="PS50888"/>
    </source>
</evidence>
<dbReference type="SUPFAM" id="SSF47459">
    <property type="entry name" value="HLH, helix-loop-helix DNA-binding domain"/>
    <property type="match status" value="1"/>
</dbReference>
<proteinExistence type="predicted"/>
<feature type="compositionally biased region" description="Polar residues" evidence="7">
    <location>
        <begin position="229"/>
        <end position="240"/>
    </location>
</feature>
<dbReference type="InterPro" id="IPR036638">
    <property type="entry name" value="HLH_DNA-bd_sf"/>
</dbReference>
<comment type="subcellular location">
    <subcellularLocation>
        <location evidence="1">Nucleus</location>
    </subcellularLocation>
</comment>
<keyword evidence="5" id="KW-0539">Nucleus</keyword>
<keyword evidence="4" id="KW-0804">Transcription</keyword>
<evidence type="ECO:0000256" key="5">
    <source>
        <dbReference type="ARBA" id="ARBA00023242"/>
    </source>
</evidence>
<keyword evidence="3 9" id="KW-0238">DNA-binding</keyword>
<feature type="coiled-coil region" evidence="6">
    <location>
        <begin position="106"/>
        <end position="161"/>
    </location>
</feature>
<evidence type="ECO:0000313" key="10">
    <source>
        <dbReference type="Proteomes" id="UP000585474"/>
    </source>
</evidence>